<dbReference type="Pfam" id="PF02464">
    <property type="entry name" value="CinA"/>
    <property type="match status" value="1"/>
</dbReference>
<dbReference type="AlphaFoldDB" id="T2GFP9"/>
<dbReference type="OrthoDB" id="9801454at2"/>
<feature type="domain" description="CinA C-terminal" evidence="1">
    <location>
        <begin position="13"/>
        <end position="163"/>
    </location>
</feature>
<dbReference type="Proteomes" id="UP000016587">
    <property type="component" value="Chromosome"/>
</dbReference>
<dbReference type="NCBIfam" id="TIGR00199">
    <property type="entry name" value="PncC_domain"/>
    <property type="match status" value="1"/>
</dbReference>
<evidence type="ECO:0000259" key="1">
    <source>
        <dbReference type="Pfam" id="PF02464"/>
    </source>
</evidence>
<dbReference type="Gene3D" id="3.90.950.20">
    <property type="entry name" value="CinA-like"/>
    <property type="match status" value="1"/>
</dbReference>
<dbReference type="KEGG" id="dgg:DGI_3034"/>
<dbReference type="HOGENOM" id="CLU_030805_1_1_7"/>
<organism evidence="2 3">
    <name type="scientific">Megalodesulfovibrio gigas (strain ATCC 19364 / DSM 1382 / NCIMB 9332 / VKM B-1759)</name>
    <name type="common">Desulfovibrio gigas</name>
    <dbReference type="NCBI Taxonomy" id="1121448"/>
    <lineage>
        <taxon>Bacteria</taxon>
        <taxon>Pseudomonadati</taxon>
        <taxon>Thermodesulfobacteriota</taxon>
        <taxon>Desulfovibrionia</taxon>
        <taxon>Desulfovibrionales</taxon>
        <taxon>Desulfovibrionaceae</taxon>
        <taxon>Megalodesulfovibrio</taxon>
    </lineage>
</organism>
<protein>
    <submittedName>
        <fullName evidence="2">Putative damage inducible protein CinA</fullName>
    </submittedName>
</protein>
<reference evidence="3" key="2">
    <citation type="submission" date="2013-07" db="EMBL/GenBank/DDBJ databases">
        <authorList>
            <person name="Morais-Silva F.O."/>
            <person name="Rezende A.M."/>
            <person name="Pimentel C."/>
            <person name="Resende D.M."/>
            <person name="Santos C.I."/>
            <person name="Clemente C."/>
            <person name="de Oliveira L.M."/>
            <person name="da Silva S.M."/>
            <person name="Costa D.A."/>
            <person name="Varela-Raposo A."/>
            <person name="Horacio E.C.A."/>
            <person name="Matos M."/>
            <person name="Flores O."/>
            <person name="Ruiz J.C."/>
            <person name="Rodrigues-Pousada C."/>
        </authorList>
    </citation>
    <scope>NUCLEOTIDE SEQUENCE [LARGE SCALE GENOMIC DNA]</scope>
    <source>
        <strain evidence="3">ATCC 19364 / DSM 1382 / NCIMB 9332 / VKM B-1759</strain>
    </source>
</reference>
<sequence length="169" mass="17325">MQQCLCSPATDRIIEALAAQLRGRGWRLATAESCTGGLVAACCTAFSGSSAWFTGAVVAYDNSIKEHVLRVEPSVLRAHGAVSGPCVEQMALGVRALLRTEAAVAISGVAGPTGGTPGKPVGTVWIAWSVGQDLTAQRFLFSGDRTAVRLAAVEATLAGLAERLASQAG</sequence>
<name>T2GFP9_MEGG1</name>
<keyword evidence="3" id="KW-1185">Reference proteome</keyword>
<dbReference type="eggNOG" id="COG1546">
    <property type="taxonomic scope" value="Bacteria"/>
</dbReference>
<dbReference type="RefSeq" id="WP_021761827.1">
    <property type="nucleotide sequence ID" value="NC_022444.1"/>
</dbReference>
<dbReference type="EMBL" id="CP006585">
    <property type="protein sequence ID" value="AGW14752.1"/>
    <property type="molecule type" value="Genomic_DNA"/>
</dbReference>
<dbReference type="InterPro" id="IPR008136">
    <property type="entry name" value="CinA_C"/>
</dbReference>
<dbReference type="InterPro" id="IPR036653">
    <property type="entry name" value="CinA-like_C"/>
</dbReference>
<reference evidence="2 3" key="1">
    <citation type="journal article" date="2013" name="J. Bacteriol.">
        <title>Roles of HynAB and Ech, the only two hydrogenases found in the model sulfate reducer Desulfovibrio gigas.</title>
        <authorList>
            <person name="Morais-Silva F.O."/>
            <person name="Santos C.I."/>
            <person name="Rodrigues R."/>
            <person name="Pereira I.A."/>
            <person name="Rodrigues-Pousada C."/>
        </authorList>
    </citation>
    <scope>NUCLEOTIDE SEQUENCE [LARGE SCALE GENOMIC DNA]</scope>
    <source>
        <strain evidence="3">ATCC 19364 / DSM 1382 / NCIMB 9332 / VKM B-1759</strain>
    </source>
</reference>
<proteinExistence type="predicted"/>
<evidence type="ECO:0000313" key="3">
    <source>
        <dbReference type="Proteomes" id="UP000016587"/>
    </source>
</evidence>
<dbReference type="SUPFAM" id="SSF142433">
    <property type="entry name" value="CinA-like"/>
    <property type="match status" value="1"/>
</dbReference>
<evidence type="ECO:0000313" key="2">
    <source>
        <dbReference type="EMBL" id="AGW14752.1"/>
    </source>
</evidence>
<gene>
    <name evidence="2" type="ORF">DGI_3034</name>
</gene>
<accession>T2GFP9</accession>
<dbReference type="PATRIC" id="fig|1121448.10.peg.2993"/>
<dbReference type="STRING" id="1121448.DGI_3034"/>